<feature type="region of interest" description="Disordered" evidence="1">
    <location>
        <begin position="35"/>
        <end position="75"/>
    </location>
</feature>
<keyword evidence="2" id="KW-0732">Signal</keyword>
<feature type="chain" id="PRO_5003288821" description="Secreted protein" evidence="2">
    <location>
        <begin position="35"/>
        <end position="218"/>
    </location>
</feature>
<feature type="compositionally biased region" description="Basic and acidic residues" evidence="1">
    <location>
        <begin position="167"/>
        <end position="177"/>
    </location>
</feature>
<feature type="signal peptide" evidence="2">
    <location>
        <begin position="1"/>
        <end position="34"/>
    </location>
</feature>
<dbReference type="Proteomes" id="UP000007799">
    <property type="component" value="Unassembled WGS sequence"/>
</dbReference>
<gene>
    <name evidence="3" type="ORF">PTSG_13193</name>
</gene>
<name>F2UTB4_SALR5</name>
<evidence type="ECO:0000256" key="2">
    <source>
        <dbReference type="SAM" id="SignalP"/>
    </source>
</evidence>
<evidence type="ECO:0000313" key="4">
    <source>
        <dbReference type="Proteomes" id="UP000007799"/>
    </source>
</evidence>
<keyword evidence="4" id="KW-1185">Reference proteome</keyword>
<evidence type="ECO:0000313" key="3">
    <source>
        <dbReference type="EMBL" id="EGD81870.1"/>
    </source>
</evidence>
<accession>F2UTB4</accession>
<protein>
    <recommendedName>
        <fullName evidence="5">Secreted protein</fullName>
    </recommendedName>
</protein>
<dbReference type="KEGG" id="sre:PTSG_13193"/>
<dbReference type="EMBL" id="GL833012">
    <property type="protein sequence ID" value="EGD81870.1"/>
    <property type="molecule type" value="Genomic_DNA"/>
</dbReference>
<evidence type="ECO:0000256" key="1">
    <source>
        <dbReference type="SAM" id="MobiDB-lite"/>
    </source>
</evidence>
<proteinExistence type="predicted"/>
<dbReference type="InParanoid" id="F2UTB4"/>
<organism evidence="4">
    <name type="scientific">Salpingoeca rosetta (strain ATCC 50818 / BSB-021)</name>
    <dbReference type="NCBI Taxonomy" id="946362"/>
    <lineage>
        <taxon>Eukaryota</taxon>
        <taxon>Choanoflagellata</taxon>
        <taxon>Craspedida</taxon>
        <taxon>Salpingoecidae</taxon>
        <taxon>Salpingoeca</taxon>
    </lineage>
</organism>
<evidence type="ECO:0008006" key="5">
    <source>
        <dbReference type="Google" id="ProtNLM"/>
    </source>
</evidence>
<dbReference type="AlphaFoldDB" id="F2UTB4"/>
<dbReference type="RefSeq" id="XP_004987590.1">
    <property type="nucleotide sequence ID" value="XM_004987533.1"/>
</dbReference>
<dbReference type="GeneID" id="16068111"/>
<sequence length="218" mass="24462">MPMTHRSTPTTMVCVVTTLLLLFAVFVPMQHANARPVAHRRHASPLQRQPMHSTRAEMGADPIPSAQAGEHVRRSSAVEDNNQYLLCNNAVHTLRAVESQLHTDHEALAQEDSVRNAPTPEGVNLTHLERIVQLFCEPDAQDEFKQDTQEGFHDTSNFRPSSATGVFDRHSLRHQDRASPPASPAGARTKVQRSRSRPREKQGTPHSLLTLDRRSRLR</sequence>
<feature type="compositionally biased region" description="Polar residues" evidence="1">
    <location>
        <begin position="154"/>
        <end position="164"/>
    </location>
</feature>
<reference evidence="3" key="1">
    <citation type="submission" date="2009-08" db="EMBL/GenBank/DDBJ databases">
        <title>Annotation of Salpingoeca rosetta.</title>
        <authorList>
            <consortium name="The Broad Institute Genome Sequencing Platform"/>
            <person name="Russ C."/>
            <person name="Cuomo C."/>
            <person name="Burger G."/>
            <person name="Gray M.W."/>
            <person name="Holland P.W.H."/>
            <person name="King N."/>
            <person name="Lang F.B.F."/>
            <person name="Roger A.J."/>
            <person name="Ruiz-Trillo I."/>
            <person name="Young S.K."/>
            <person name="Zeng Q."/>
            <person name="Gargeya S."/>
            <person name="Alvarado L."/>
            <person name="Berlin A."/>
            <person name="Chapman S.B."/>
            <person name="Chen Z."/>
            <person name="Freedman E."/>
            <person name="Gellesch M."/>
            <person name="Goldberg J."/>
            <person name="Griggs A."/>
            <person name="Gujja S."/>
            <person name="Heilman E."/>
            <person name="Heiman D."/>
            <person name="Howarth C."/>
            <person name="Mehta T."/>
            <person name="Neiman D."/>
            <person name="Pearson M."/>
            <person name="Roberts A."/>
            <person name="Saif S."/>
            <person name="Shea T."/>
            <person name="Shenoy N."/>
            <person name="Sisk P."/>
            <person name="Stolte C."/>
            <person name="Sykes S."/>
            <person name="White J."/>
            <person name="Yandava C."/>
            <person name="Haas B."/>
            <person name="Nusbaum C."/>
            <person name="Birren B."/>
        </authorList>
    </citation>
    <scope>NUCLEOTIDE SEQUENCE [LARGE SCALE GENOMIC DNA]</scope>
    <source>
        <strain evidence="3">ATCC 50818</strain>
    </source>
</reference>
<feature type="region of interest" description="Disordered" evidence="1">
    <location>
        <begin position="145"/>
        <end position="218"/>
    </location>
</feature>